<dbReference type="AlphaFoldDB" id="A0A853DNU5"/>
<reference evidence="2 3" key="1">
    <citation type="submission" date="2020-07" db="EMBL/GenBank/DDBJ databases">
        <title>Sequencing the genomes of 1000 actinobacteria strains.</title>
        <authorList>
            <person name="Klenk H.-P."/>
        </authorList>
    </citation>
    <scope>NUCLEOTIDE SEQUENCE [LARGE SCALE GENOMIC DNA]</scope>
    <source>
        <strain evidence="2 3">DSM 15166</strain>
    </source>
</reference>
<gene>
    <name evidence="2" type="ORF">HNR14_002627</name>
</gene>
<keyword evidence="3" id="KW-1185">Reference proteome</keyword>
<keyword evidence="1" id="KW-1133">Transmembrane helix</keyword>
<feature type="transmembrane region" description="Helical" evidence="1">
    <location>
        <begin position="20"/>
        <end position="42"/>
    </location>
</feature>
<keyword evidence="1" id="KW-0812">Transmembrane</keyword>
<dbReference type="NCBIfam" id="TIGR02532">
    <property type="entry name" value="IV_pilin_GFxxxE"/>
    <property type="match status" value="1"/>
</dbReference>
<dbReference type="EMBL" id="JACCHJ010000001">
    <property type="protein sequence ID" value="NYK10746.1"/>
    <property type="molecule type" value="Genomic_DNA"/>
</dbReference>
<protein>
    <submittedName>
        <fullName evidence="2">Prepilin-type N-terminal cleavage/methylation domain-containing protein</fullName>
    </submittedName>
</protein>
<comment type="caution">
    <text evidence="2">The sequence shown here is derived from an EMBL/GenBank/DDBJ whole genome shotgun (WGS) entry which is preliminary data.</text>
</comment>
<organism evidence="2 3">
    <name type="scientific">Leifsonia naganoensis</name>
    <dbReference type="NCBI Taxonomy" id="150025"/>
    <lineage>
        <taxon>Bacteria</taxon>
        <taxon>Bacillati</taxon>
        <taxon>Actinomycetota</taxon>
        <taxon>Actinomycetes</taxon>
        <taxon>Micrococcales</taxon>
        <taxon>Microbacteriaceae</taxon>
        <taxon>Leifsonia</taxon>
    </lineage>
</organism>
<sequence length="461" mass="47220">MSVLLARLRRIRTSESGVSLIEVIVAMMIFAIISVGVAYSLLSAFTITGDSRARAVATNLAAQEIDLDRSSGDLFSLFSTDTDKQVQVPAGTGLTYSIKRIVSWVYGTGSDVDCNASATSSILYKRVRVEVRWPNMIGQAVTSDTVLAPGTKISVDTLGTILVSTKSAAGAPVGGVGVSVTPNPGSVPTATDSMGCSYVLKVPTATYTVTASKTGYVDPYQNATPSKTVTAKAGQSTSAGFTYDNAGTVSWGWPSSSNVKSPSTSAVSVLSTYGVWSSAATSPTSAQLFPSTQYSIVAGTYVPLTESNAGCRSPNPGDWPQYTSAGKTYLAPAAPTASVTPGASPGINVGTLPMGSITVTNPTDQSANLYVRAVSATPFVSGDPGCTGKPQTIDFNSPILGKSKNSKVTITLPYGAWTLKTGTSTTPTTAVASASLSVPTGANGVTIGTAGAFTLDPRVMQ</sequence>
<dbReference type="Pfam" id="PF07963">
    <property type="entry name" value="N_methyl"/>
    <property type="match status" value="1"/>
</dbReference>
<dbReference type="Gene3D" id="2.60.40.1120">
    <property type="entry name" value="Carboxypeptidase-like, regulatory domain"/>
    <property type="match status" value="1"/>
</dbReference>
<dbReference type="SUPFAM" id="SSF49452">
    <property type="entry name" value="Starch-binding domain-like"/>
    <property type="match status" value="1"/>
</dbReference>
<evidence type="ECO:0000313" key="3">
    <source>
        <dbReference type="Proteomes" id="UP000521075"/>
    </source>
</evidence>
<dbReference type="RefSeq" id="WP_179701424.1">
    <property type="nucleotide sequence ID" value="NZ_BAAAHA010000014.1"/>
</dbReference>
<dbReference type="GO" id="GO:0030246">
    <property type="term" value="F:carbohydrate binding"/>
    <property type="evidence" value="ECO:0007669"/>
    <property type="project" value="InterPro"/>
</dbReference>
<dbReference type="PROSITE" id="PS00409">
    <property type="entry name" value="PROKAR_NTER_METHYL"/>
    <property type="match status" value="1"/>
</dbReference>
<name>A0A853DNU5_9MICO</name>
<keyword evidence="1" id="KW-0472">Membrane</keyword>
<dbReference type="Proteomes" id="UP000521075">
    <property type="component" value="Unassembled WGS sequence"/>
</dbReference>
<accession>A0A853DNU5</accession>
<evidence type="ECO:0000313" key="2">
    <source>
        <dbReference type="EMBL" id="NYK10746.1"/>
    </source>
</evidence>
<proteinExistence type="predicted"/>
<dbReference type="InterPro" id="IPR012902">
    <property type="entry name" value="N_methyl_site"/>
</dbReference>
<dbReference type="InterPro" id="IPR013784">
    <property type="entry name" value="Carb-bd-like_fold"/>
</dbReference>
<evidence type="ECO:0000256" key="1">
    <source>
        <dbReference type="SAM" id="Phobius"/>
    </source>
</evidence>